<dbReference type="EMBL" id="RBXO01000001">
    <property type="protein sequence ID" value="RKT54701.1"/>
    <property type="molecule type" value="Genomic_DNA"/>
</dbReference>
<sequence length="95" mass="10515">MTAILDKDEVTRTVAETARTICAEQPDVPVPDGIRDLDSFSLVQIVLELENIYGVKLIEDLEQFTGEEFEDLAEIIVRLAAAGDDRPDGESHRAD</sequence>
<name>A0A495VZ30_9PSEU</name>
<dbReference type="OrthoDB" id="4247590at2"/>
<keyword evidence="2" id="KW-1185">Reference proteome</keyword>
<accession>A0A495VZ30</accession>
<dbReference type="Gene3D" id="1.10.1200.10">
    <property type="entry name" value="ACP-like"/>
    <property type="match status" value="1"/>
</dbReference>
<comment type="caution">
    <text evidence="1">The sequence shown here is derived from an EMBL/GenBank/DDBJ whole genome shotgun (WGS) entry which is preliminary data.</text>
</comment>
<dbReference type="InterPro" id="IPR036736">
    <property type="entry name" value="ACP-like_sf"/>
</dbReference>
<proteinExistence type="predicted"/>
<organism evidence="1 2">
    <name type="scientific">Saccharothrix australiensis</name>
    <dbReference type="NCBI Taxonomy" id="2072"/>
    <lineage>
        <taxon>Bacteria</taxon>
        <taxon>Bacillati</taxon>
        <taxon>Actinomycetota</taxon>
        <taxon>Actinomycetes</taxon>
        <taxon>Pseudonocardiales</taxon>
        <taxon>Pseudonocardiaceae</taxon>
        <taxon>Saccharothrix</taxon>
    </lineage>
</organism>
<evidence type="ECO:0008006" key="3">
    <source>
        <dbReference type="Google" id="ProtNLM"/>
    </source>
</evidence>
<dbReference type="RefSeq" id="WP_121006505.1">
    <property type="nucleotide sequence ID" value="NZ_RBXO01000001.1"/>
</dbReference>
<evidence type="ECO:0000313" key="1">
    <source>
        <dbReference type="EMBL" id="RKT54701.1"/>
    </source>
</evidence>
<gene>
    <name evidence="1" type="ORF">C8E97_3349</name>
</gene>
<evidence type="ECO:0000313" key="2">
    <source>
        <dbReference type="Proteomes" id="UP000282084"/>
    </source>
</evidence>
<reference evidence="1 2" key="1">
    <citation type="submission" date="2018-10" db="EMBL/GenBank/DDBJ databases">
        <title>Sequencing the genomes of 1000 actinobacteria strains.</title>
        <authorList>
            <person name="Klenk H.-P."/>
        </authorList>
    </citation>
    <scope>NUCLEOTIDE SEQUENCE [LARGE SCALE GENOMIC DNA]</scope>
    <source>
        <strain evidence="1 2">DSM 43800</strain>
    </source>
</reference>
<dbReference type="Proteomes" id="UP000282084">
    <property type="component" value="Unassembled WGS sequence"/>
</dbReference>
<protein>
    <recommendedName>
        <fullName evidence="3">Acyl carrier protein</fullName>
    </recommendedName>
</protein>
<dbReference type="AlphaFoldDB" id="A0A495VZ30"/>